<organism evidence="11 12">
    <name type="scientific">Ruminococcus flavefaciens 007c</name>
    <dbReference type="NCBI Taxonomy" id="1341157"/>
    <lineage>
        <taxon>Bacteria</taxon>
        <taxon>Bacillati</taxon>
        <taxon>Bacillota</taxon>
        <taxon>Clostridia</taxon>
        <taxon>Eubacteriales</taxon>
        <taxon>Oscillospiraceae</taxon>
        <taxon>Ruminococcus</taxon>
    </lineage>
</organism>
<dbReference type="SUPFAM" id="SSF63446">
    <property type="entry name" value="Type I dockerin domain"/>
    <property type="match status" value="1"/>
</dbReference>
<evidence type="ECO:0000256" key="4">
    <source>
        <dbReference type="ARBA" id="ARBA00022651"/>
    </source>
</evidence>
<comment type="pathway">
    <text evidence="2">Glycan degradation; xylan degradation.</text>
</comment>
<dbReference type="EC" id="3.2.1.8" evidence="3"/>
<dbReference type="AlphaFoldDB" id="W7UKY5"/>
<keyword evidence="7" id="KW-0326">Glycosidase</keyword>
<keyword evidence="6" id="KW-0119">Carbohydrate metabolism</keyword>
<evidence type="ECO:0000256" key="1">
    <source>
        <dbReference type="ARBA" id="ARBA00000681"/>
    </source>
</evidence>
<evidence type="ECO:0000256" key="9">
    <source>
        <dbReference type="SAM" id="SignalP"/>
    </source>
</evidence>
<evidence type="ECO:0000313" key="12">
    <source>
        <dbReference type="Proteomes" id="UP000019365"/>
    </source>
</evidence>
<dbReference type="InterPro" id="IPR036439">
    <property type="entry name" value="Dockerin_dom_sf"/>
</dbReference>
<sequence>MSRQRKKFISAAIAAAICTASVSVPSSNAGIVIDHDSNGIDKGYYYEYSNCDEKSKPVLDIEGNGCFDCKWDNEKDFSAVRGVKFSSPVEYSKLGDMMIRYWRRIEVEKMYNGDGYLKFGIRLHNKNGNTITILETDENSSPSASIRNNESYKKVGTLASFEIMNDYTVFGIDDSDKKDVNYTIYSYEDNNGTSFICRRDTPVPTNNYTDNSRKISISDKLGAVAETGFDIGEITDITWFVEASSSKGEANIHNNGLMIENMPELLPDQCDDEQAPLRISSFDSGVRNGYYYYMNCYDNSDMEVVSPSLFKSEWDNSANTYEVSSVFERGKTFDSGQSYKVAADSGIDYSLDFDAQGKFSVCTYADMAGPETEEARFNSELYIVDACSKEWAVPQSGIKAGRITADGCDYDVFYCLSGAQGSFKTIFTFVYYFVNVNAIKNSEKGTISVKHELAPFVDYIHDQGAVLGSPGKLTAQFNCGISKGKAELTRNVVTLSDFIAEDDEFKEAYENYDPMNEPYSSALNKNDLYGKTVGSNSTMYKYAVDKTKCDWISRYDLNLSPFKFKQFSFSRYFLQDGPNSLGYDGDGSIIVDYSIDMGELSAKDDESRWIIGSSIECNNRNFFNGSVPEGEFNGTTIVVADKWEGDPLFFFGNPYGYIADKEEPDMILKNISPPLPYHDFEKLGTIESGGAEYDVAAAFPYNSCDYAYIIVTRKHALNDIKDEDVFDGYKRYANTVNASDIVNKIRALGYDAGMISEASASVIAYHNEGSALVNSYDVKIVPNEKNAYTADDVRKLSDFLLGKKTDIPQGTDYDLNGDGVWDSFDLIALKRNLSQND</sequence>
<evidence type="ECO:0000313" key="11">
    <source>
        <dbReference type="EMBL" id="EWM52229.1"/>
    </source>
</evidence>
<dbReference type="GO" id="GO:0045493">
    <property type="term" value="P:xylan catabolic process"/>
    <property type="evidence" value="ECO:0007669"/>
    <property type="project" value="UniProtKB-UniPathway"/>
</dbReference>
<accession>W7UKY5</accession>
<evidence type="ECO:0000256" key="5">
    <source>
        <dbReference type="ARBA" id="ARBA00022801"/>
    </source>
</evidence>
<evidence type="ECO:0000259" key="10">
    <source>
        <dbReference type="Pfam" id="PF00457"/>
    </source>
</evidence>
<name>W7UKY5_RUMFL</name>
<evidence type="ECO:0000256" key="3">
    <source>
        <dbReference type="ARBA" id="ARBA00012590"/>
    </source>
</evidence>
<dbReference type="SUPFAM" id="SSF49899">
    <property type="entry name" value="Concanavalin A-like lectins/glucanases"/>
    <property type="match status" value="2"/>
</dbReference>
<dbReference type="PANTHER" id="PTHR46828">
    <property type="entry name" value="ENDO-1,4-BETA-XYLANASE A-RELATED"/>
    <property type="match status" value="1"/>
</dbReference>
<gene>
    <name evidence="11" type="ORF">RF007C_12825</name>
</gene>
<feature type="signal peptide" evidence="9">
    <location>
        <begin position="1"/>
        <end position="29"/>
    </location>
</feature>
<dbReference type="Pfam" id="PF00457">
    <property type="entry name" value="Glyco_hydro_11"/>
    <property type="match status" value="1"/>
</dbReference>
<dbReference type="InterPro" id="IPR033123">
    <property type="entry name" value="GH11_dom"/>
</dbReference>
<evidence type="ECO:0000256" key="2">
    <source>
        <dbReference type="ARBA" id="ARBA00004851"/>
    </source>
</evidence>
<dbReference type="Gene3D" id="1.10.1330.10">
    <property type="entry name" value="Dockerin domain"/>
    <property type="match status" value="1"/>
</dbReference>
<dbReference type="InterPro" id="IPR013319">
    <property type="entry name" value="GH11/12"/>
</dbReference>
<dbReference type="PANTHER" id="PTHR46828:SF2">
    <property type="entry name" value="ENDO-1,4-BETA-XYLANASE A-RELATED"/>
    <property type="match status" value="1"/>
</dbReference>
<dbReference type="Gene3D" id="2.60.120.180">
    <property type="match status" value="3"/>
</dbReference>
<dbReference type="Proteomes" id="UP000019365">
    <property type="component" value="Unassembled WGS sequence"/>
</dbReference>
<dbReference type="InterPro" id="IPR013320">
    <property type="entry name" value="ConA-like_dom_sf"/>
</dbReference>
<evidence type="ECO:0000256" key="8">
    <source>
        <dbReference type="ARBA" id="ARBA00023326"/>
    </source>
</evidence>
<dbReference type="RefSeq" id="WP_037301211.1">
    <property type="nucleotide sequence ID" value="NZ_ATAX01000036.1"/>
</dbReference>
<comment type="caution">
    <text evidence="11">The sequence shown here is derived from an EMBL/GenBank/DDBJ whole genome shotgun (WGS) entry which is preliminary data.</text>
</comment>
<keyword evidence="8" id="KW-0624">Polysaccharide degradation</keyword>
<keyword evidence="4" id="KW-0858">Xylan degradation</keyword>
<feature type="domain" description="GH11" evidence="10">
    <location>
        <begin position="317"/>
        <end position="452"/>
    </location>
</feature>
<feature type="chain" id="PRO_5004904444" description="endo-1,4-beta-xylanase" evidence="9">
    <location>
        <begin position="30"/>
        <end position="837"/>
    </location>
</feature>
<dbReference type="GO" id="GO:0031176">
    <property type="term" value="F:endo-1,4-beta-xylanase activity"/>
    <property type="evidence" value="ECO:0007669"/>
    <property type="project" value="UniProtKB-EC"/>
</dbReference>
<dbReference type="PATRIC" id="fig|1341157.4.peg.2995"/>
<evidence type="ECO:0000256" key="6">
    <source>
        <dbReference type="ARBA" id="ARBA00023277"/>
    </source>
</evidence>
<keyword evidence="12" id="KW-1185">Reference proteome</keyword>
<dbReference type="OrthoDB" id="1814010at2"/>
<dbReference type="eggNOG" id="COG4991">
    <property type="taxonomic scope" value="Bacteria"/>
</dbReference>
<keyword evidence="5" id="KW-0378">Hydrolase</keyword>
<reference evidence="11 12" key="1">
    <citation type="journal article" date="2014" name="PLoS ONE">
        <title>Rumen cellulosomics: divergent fiber-degrading strategies revealed by comparative genome-wide analysis of six ruminococcal strains.</title>
        <authorList>
            <person name="Dassa B."/>
            <person name="Borovok I."/>
            <person name="Ruimy-Israeli V."/>
            <person name="Lamed R."/>
            <person name="Flint H.J."/>
            <person name="Duncan S.H."/>
            <person name="Henrissat B."/>
            <person name="Coutinho P."/>
            <person name="Morrison M."/>
            <person name="Mosoni P."/>
            <person name="Yeoman C.J."/>
            <person name="White B.A."/>
            <person name="Bayer E.A."/>
        </authorList>
    </citation>
    <scope>NUCLEOTIDE SEQUENCE [LARGE SCALE GENOMIC DNA]</scope>
    <source>
        <strain evidence="11 12">007c</strain>
    </source>
</reference>
<evidence type="ECO:0000256" key="7">
    <source>
        <dbReference type="ARBA" id="ARBA00023295"/>
    </source>
</evidence>
<comment type="catalytic activity">
    <reaction evidence="1">
        <text>Endohydrolysis of (1-&gt;4)-beta-D-xylosidic linkages in xylans.</text>
        <dbReference type="EC" id="3.2.1.8"/>
    </reaction>
</comment>
<proteinExistence type="predicted"/>
<dbReference type="UniPathway" id="UPA00114"/>
<dbReference type="EMBL" id="ATAX01000036">
    <property type="protein sequence ID" value="EWM52229.1"/>
    <property type="molecule type" value="Genomic_DNA"/>
</dbReference>
<protein>
    <recommendedName>
        <fullName evidence="3">endo-1,4-beta-xylanase</fullName>
        <ecNumber evidence="3">3.2.1.8</ecNumber>
    </recommendedName>
</protein>
<dbReference type="InterPro" id="IPR001137">
    <property type="entry name" value="Glyco_hydro_11"/>
</dbReference>
<keyword evidence="9" id="KW-0732">Signal</keyword>